<comment type="caution">
    <text evidence="1">The sequence shown here is derived from an EMBL/GenBank/DDBJ whole genome shotgun (WGS) entry which is preliminary data.</text>
</comment>
<reference evidence="1 2" key="1">
    <citation type="submission" date="2023-02" db="EMBL/GenBank/DDBJ databases">
        <title>LHISI_Scaffold_Assembly.</title>
        <authorList>
            <person name="Stuart O.P."/>
            <person name="Cleave R."/>
            <person name="Magrath M.J.L."/>
            <person name="Mikheyev A.S."/>
        </authorList>
    </citation>
    <scope>NUCLEOTIDE SEQUENCE [LARGE SCALE GENOMIC DNA]</scope>
    <source>
        <strain evidence="1">Daus_M_001</strain>
        <tissue evidence="1">Leg muscle</tissue>
    </source>
</reference>
<keyword evidence="2" id="KW-1185">Reference proteome</keyword>
<evidence type="ECO:0000313" key="2">
    <source>
        <dbReference type="Proteomes" id="UP001159363"/>
    </source>
</evidence>
<sequence length="102" mass="11513">MDVEKEKNVNARLLKDAFGTSFMELREDENKFFNYFRMSVKSFDELVVKLEDGIKSEDTKLRFAITPAEMLPIALRADNGFGVEVTGKVVNEILGVDVECGC</sequence>
<organism evidence="1 2">
    <name type="scientific">Dryococelus australis</name>
    <dbReference type="NCBI Taxonomy" id="614101"/>
    <lineage>
        <taxon>Eukaryota</taxon>
        <taxon>Metazoa</taxon>
        <taxon>Ecdysozoa</taxon>
        <taxon>Arthropoda</taxon>
        <taxon>Hexapoda</taxon>
        <taxon>Insecta</taxon>
        <taxon>Pterygota</taxon>
        <taxon>Neoptera</taxon>
        <taxon>Polyneoptera</taxon>
        <taxon>Phasmatodea</taxon>
        <taxon>Verophasmatodea</taxon>
        <taxon>Anareolatae</taxon>
        <taxon>Phasmatidae</taxon>
        <taxon>Eurycanthinae</taxon>
        <taxon>Dryococelus</taxon>
    </lineage>
</organism>
<dbReference type="Proteomes" id="UP001159363">
    <property type="component" value="Chromosome 16"/>
</dbReference>
<evidence type="ECO:0000313" key="1">
    <source>
        <dbReference type="EMBL" id="KAJ8865551.1"/>
    </source>
</evidence>
<proteinExistence type="predicted"/>
<name>A0ABQ9FZ74_9NEOP</name>
<accession>A0ABQ9FZ74</accession>
<protein>
    <submittedName>
        <fullName evidence="1">Uncharacterized protein</fullName>
    </submittedName>
</protein>
<gene>
    <name evidence="1" type="ORF">PR048_033071</name>
</gene>
<dbReference type="EMBL" id="JARBHB010000017">
    <property type="protein sequence ID" value="KAJ8865551.1"/>
    <property type="molecule type" value="Genomic_DNA"/>
</dbReference>